<feature type="domain" description="Major facilitator superfamily (MFS) profile" evidence="12">
    <location>
        <begin position="25"/>
        <end position="439"/>
    </location>
</feature>
<dbReference type="Proteomes" id="UP000257055">
    <property type="component" value="Unassembled WGS sequence"/>
</dbReference>
<feature type="transmembrane region" description="Helical" evidence="11">
    <location>
        <begin position="293"/>
        <end position="314"/>
    </location>
</feature>
<dbReference type="GO" id="GO:0015293">
    <property type="term" value="F:symporter activity"/>
    <property type="evidence" value="ECO:0007669"/>
    <property type="project" value="UniProtKB-KW"/>
</dbReference>
<keyword evidence="4" id="KW-1003">Cell membrane</keyword>
<dbReference type="Gene3D" id="1.20.1250.20">
    <property type="entry name" value="MFS general substrate transporter like domains"/>
    <property type="match status" value="2"/>
</dbReference>
<dbReference type="Pfam" id="PF00083">
    <property type="entry name" value="Sugar_tr"/>
    <property type="match status" value="1"/>
</dbReference>
<comment type="caution">
    <text evidence="13">The sequence shown here is derived from an EMBL/GenBank/DDBJ whole genome shotgun (WGS) entry which is preliminary data.</text>
</comment>
<feature type="transmembrane region" description="Helical" evidence="11">
    <location>
        <begin position="413"/>
        <end position="435"/>
    </location>
</feature>
<keyword evidence="7 11" id="KW-1133">Transmembrane helix</keyword>
<feature type="transmembrane region" description="Helical" evidence="11">
    <location>
        <begin position="346"/>
        <end position="363"/>
    </location>
</feature>
<keyword evidence="5 11" id="KW-0812">Transmembrane</keyword>
<comment type="subcellular location">
    <subcellularLocation>
        <location evidence="1">Cell membrane</location>
        <topology evidence="1">Multi-pass membrane protein</topology>
    </subcellularLocation>
</comment>
<keyword evidence="14" id="KW-1185">Reference proteome</keyword>
<feature type="transmembrane region" description="Helical" evidence="11">
    <location>
        <begin position="321"/>
        <end position="340"/>
    </location>
</feature>
<gene>
    <name evidence="13" type="ORF">UR08_00155</name>
</gene>
<comment type="function">
    <text evidence="9">May be a proton symporter involved in the uptake of osmolytes such as proline and glycine betaine.</text>
</comment>
<feature type="transmembrane region" description="Helical" evidence="11">
    <location>
        <begin position="64"/>
        <end position="85"/>
    </location>
</feature>
<organism evidence="13 14">
    <name type="scientific">Listeria kieliensis</name>
    <dbReference type="NCBI Taxonomy" id="1621700"/>
    <lineage>
        <taxon>Bacteria</taxon>
        <taxon>Bacillati</taxon>
        <taxon>Bacillota</taxon>
        <taxon>Bacilli</taxon>
        <taxon>Bacillales</taxon>
        <taxon>Listeriaceae</taxon>
        <taxon>Listeria</taxon>
    </lineage>
</organism>
<proteinExistence type="inferred from homology"/>
<feature type="transmembrane region" description="Helical" evidence="11">
    <location>
        <begin position="384"/>
        <end position="407"/>
    </location>
</feature>
<name>A0A3D8TST6_9LIST</name>
<dbReference type="FunFam" id="1.20.1250.20:FF:000001">
    <property type="entry name" value="Dicarboxylate MFS transporter"/>
    <property type="match status" value="1"/>
</dbReference>
<evidence type="ECO:0000313" key="13">
    <source>
        <dbReference type="EMBL" id="RDX02003.1"/>
    </source>
</evidence>
<sequence>MNTTKKRKLLPNDMTIIDTSQARKAVFATGLGNAMEWFDFGIYSYLAVTIGKVFFPEMEGTLQLVYTFATFAIAFIMRPIGGFVFGALGDRLGRKRVLTITILMMAFSTLCIGLIPSYQSIGLTASFLLLAARLVQGFSTGGEYSGAMTYIAESAPDKKRGILGSGLEVGTLSGYIAGSGLVTLLTFILGDQGMVDWGWRIPFFVAAPLGLIGFYLRTNLDETQAFQEIQESEQDQNETEEQPTFKDIFLYFKKELFLCIVIVAFFNITNYMLLSYMPSHLNSVLGYENSKSLLLILVVMVLMIPIVILMGHLSDKFGNKIITQIGLVGLILFAIPAFLLLRDDNILTVFLGLLLLALCLSCFEGTVPSMLPTLFFTDVRYRALSVSFNVSVSIFGGTTPMIASFLIDKTHNNLMPAFYLVLVGLIGMIVFTLMFKQTSGKSLRGSLPAVETKAEAKKMVNNPKKALWWRKEAKELRKKSQEEDK</sequence>
<dbReference type="PANTHER" id="PTHR43528">
    <property type="entry name" value="ALPHA-KETOGLUTARATE PERMEASE"/>
    <property type="match status" value="1"/>
</dbReference>
<comment type="similarity">
    <text evidence="2">Belongs to the major facilitator superfamily. Metabolite:H+ Symporter (MHS) family (TC 2.A.1.6) family.</text>
</comment>
<evidence type="ECO:0000256" key="3">
    <source>
        <dbReference type="ARBA" id="ARBA00022448"/>
    </source>
</evidence>
<dbReference type="RefSeq" id="WP_115751661.1">
    <property type="nucleotide sequence ID" value="NZ_LARY01000001.1"/>
</dbReference>
<keyword evidence="3" id="KW-0813">Transport</keyword>
<keyword evidence="8 11" id="KW-0472">Membrane</keyword>
<evidence type="ECO:0000256" key="9">
    <source>
        <dbReference type="ARBA" id="ARBA00037295"/>
    </source>
</evidence>
<dbReference type="InterPro" id="IPR005829">
    <property type="entry name" value="Sugar_transporter_CS"/>
</dbReference>
<evidence type="ECO:0000256" key="4">
    <source>
        <dbReference type="ARBA" id="ARBA00022475"/>
    </source>
</evidence>
<evidence type="ECO:0000256" key="1">
    <source>
        <dbReference type="ARBA" id="ARBA00004651"/>
    </source>
</evidence>
<dbReference type="InterPro" id="IPR020846">
    <property type="entry name" value="MFS_dom"/>
</dbReference>
<dbReference type="InterPro" id="IPR005828">
    <property type="entry name" value="MFS_sugar_transport-like"/>
</dbReference>
<evidence type="ECO:0000256" key="10">
    <source>
        <dbReference type="ARBA" id="ARBA00039918"/>
    </source>
</evidence>
<dbReference type="AlphaFoldDB" id="A0A3D8TST6"/>
<dbReference type="GO" id="GO:0005886">
    <property type="term" value="C:plasma membrane"/>
    <property type="evidence" value="ECO:0007669"/>
    <property type="project" value="UniProtKB-SubCell"/>
</dbReference>
<protein>
    <recommendedName>
        <fullName evidence="10">Putative proline/betaine transporter</fullName>
    </recommendedName>
</protein>
<evidence type="ECO:0000256" key="7">
    <source>
        <dbReference type="ARBA" id="ARBA00022989"/>
    </source>
</evidence>
<accession>A0A3D8TST6</accession>
<feature type="transmembrane region" description="Helical" evidence="11">
    <location>
        <begin position="256"/>
        <end position="273"/>
    </location>
</feature>
<dbReference type="CDD" id="cd17366">
    <property type="entry name" value="MFS_ProP"/>
    <property type="match status" value="1"/>
</dbReference>
<reference evidence="14" key="1">
    <citation type="submission" date="2015-04" db="EMBL/GenBank/DDBJ databases">
        <authorList>
            <person name="Schardt J."/>
            <person name="Mueller-Herbst S."/>
            <person name="Scherer S."/>
            <person name="Huptas C."/>
        </authorList>
    </citation>
    <scope>NUCLEOTIDE SEQUENCE [LARGE SCALE GENOMIC DNA]</scope>
    <source>
        <strain evidence="14">Kiel-L1</strain>
    </source>
</reference>
<evidence type="ECO:0000256" key="11">
    <source>
        <dbReference type="SAM" id="Phobius"/>
    </source>
</evidence>
<dbReference type="PANTHER" id="PTHR43528:SF1">
    <property type="entry name" value="ALPHA-KETOGLUTARATE PERMEASE"/>
    <property type="match status" value="1"/>
</dbReference>
<evidence type="ECO:0000256" key="2">
    <source>
        <dbReference type="ARBA" id="ARBA00008240"/>
    </source>
</evidence>
<dbReference type="SUPFAM" id="SSF103473">
    <property type="entry name" value="MFS general substrate transporter"/>
    <property type="match status" value="1"/>
</dbReference>
<dbReference type="EMBL" id="LARY01000001">
    <property type="protein sequence ID" value="RDX02003.1"/>
    <property type="molecule type" value="Genomic_DNA"/>
</dbReference>
<dbReference type="InterPro" id="IPR036259">
    <property type="entry name" value="MFS_trans_sf"/>
</dbReference>
<feature type="transmembrane region" description="Helical" evidence="11">
    <location>
        <begin position="97"/>
        <end position="115"/>
    </location>
</feature>
<evidence type="ECO:0000256" key="8">
    <source>
        <dbReference type="ARBA" id="ARBA00023136"/>
    </source>
</evidence>
<keyword evidence="6" id="KW-0769">Symport</keyword>
<evidence type="ECO:0000313" key="14">
    <source>
        <dbReference type="Proteomes" id="UP000257055"/>
    </source>
</evidence>
<feature type="transmembrane region" description="Helical" evidence="11">
    <location>
        <begin position="197"/>
        <end position="216"/>
    </location>
</feature>
<evidence type="ECO:0000256" key="5">
    <source>
        <dbReference type="ARBA" id="ARBA00022692"/>
    </source>
</evidence>
<dbReference type="InterPro" id="IPR051084">
    <property type="entry name" value="H+-coupled_symporters"/>
</dbReference>
<dbReference type="PROSITE" id="PS50850">
    <property type="entry name" value="MFS"/>
    <property type="match status" value="1"/>
</dbReference>
<dbReference type="PROSITE" id="PS00217">
    <property type="entry name" value="SUGAR_TRANSPORT_2"/>
    <property type="match status" value="1"/>
</dbReference>
<evidence type="ECO:0000259" key="12">
    <source>
        <dbReference type="PROSITE" id="PS50850"/>
    </source>
</evidence>
<evidence type="ECO:0000256" key="6">
    <source>
        <dbReference type="ARBA" id="ARBA00022847"/>
    </source>
</evidence>